<organism evidence="1 2">
    <name type="scientific">Streptococcus dentapri</name>
    <dbReference type="NCBI Taxonomy" id="573564"/>
    <lineage>
        <taxon>Bacteria</taxon>
        <taxon>Bacillati</taxon>
        <taxon>Bacillota</taxon>
        <taxon>Bacilli</taxon>
        <taxon>Lactobacillales</taxon>
        <taxon>Streptococcaceae</taxon>
        <taxon>Streptococcus</taxon>
    </lineage>
</organism>
<feature type="non-terminal residue" evidence="1">
    <location>
        <position position="129"/>
    </location>
</feature>
<reference evidence="2" key="1">
    <citation type="journal article" date="2019" name="Int. J. Syst. Evol. Microbiol.">
        <title>The Global Catalogue of Microorganisms (GCM) 10K type strain sequencing project: providing services to taxonomists for standard genome sequencing and annotation.</title>
        <authorList>
            <consortium name="The Broad Institute Genomics Platform"/>
            <consortium name="The Broad Institute Genome Sequencing Center for Infectious Disease"/>
            <person name="Wu L."/>
            <person name="Ma J."/>
        </authorList>
    </citation>
    <scope>NUCLEOTIDE SEQUENCE [LARGE SCALE GENOMIC DNA]</scope>
    <source>
        <strain evidence="2">CCUG 58728</strain>
    </source>
</reference>
<evidence type="ECO:0000313" key="1">
    <source>
        <dbReference type="EMBL" id="MFC3932999.1"/>
    </source>
</evidence>
<protein>
    <submittedName>
        <fullName evidence="1">Uncharacterized protein</fullName>
    </submittedName>
</protein>
<dbReference type="Proteomes" id="UP001595901">
    <property type="component" value="Unassembled WGS sequence"/>
</dbReference>
<keyword evidence="2" id="KW-1185">Reference proteome</keyword>
<accession>A0ABV8D3V3</accession>
<sequence length="129" mass="14344">MDIIVLRDSYRQVLTVPQEGALHLSDQLTITQSANGLVCQEGPQQHPLDTGRRFGELIVYPQPSDQHRYSIDGLSRVVIGPQPGSDLLTGDWGLSLLLKREAAGSWQLQNLGAPIYLNNHLVTQKRLHL</sequence>
<dbReference type="RefSeq" id="WP_380432808.1">
    <property type="nucleotide sequence ID" value="NZ_JBHSAC010000091.1"/>
</dbReference>
<evidence type="ECO:0000313" key="2">
    <source>
        <dbReference type="Proteomes" id="UP001595901"/>
    </source>
</evidence>
<name>A0ABV8D3V3_9STRE</name>
<dbReference type="EMBL" id="JBHSAC010000091">
    <property type="protein sequence ID" value="MFC3932999.1"/>
    <property type="molecule type" value="Genomic_DNA"/>
</dbReference>
<gene>
    <name evidence="1" type="ORF">ACFOSE_09640</name>
</gene>
<proteinExistence type="predicted"/>
<comment type="caution">
    <text evidence="1">The sequence shown here is derived from an EMBL/GenBank/DDBJ whole genome shotgun (WGS) entry which is preliminary data.</text>
</comment>